<name>A0A8E2IFB7_9BACI</name>
<keyword evidence="5 12" id="KW-0235">DNA replication</keyword>
<dbReference type="EMBL" id="MTLA01000074">
    <property type="protein sequence ID" value="OOP68881.1"/>
    <property type="molecule type" value="Genomic_DNA"/>
</dbReference>
<dbReference type="EC" id="2.7.7.101" evidence="12"/>
<dbReference type="GO" id="GO:1990077">
    <property type="term" value="C:primosome complex"/>
    <property type="evidence" value="ECO:0007669"/>
    <property type="project" value="UniProtKB-KW"/>
</dbReference>
<keyword evidence="1 12" id="KW-0240">DNA-directed RNA polymerase</keyword>
<dbReference type="InterPro" id="IPR006171">
    <property type="entry name" value="TOPRIM_dom"/>
</dbReference>
<evidence type="ECO:0000256" key="2">
    <source>
        <dbReference type="ARBA" id="ARBA00022515"/>
    </source>
</evidence>
<feature type="coiled-coil region" evidence="15">
    <location>
        <begin position="565"/>
        <end position="592"/>
    </location>
</feature>
<organism evidence="17 18">
    <name type="scientific">Heyndrickxia oleronia</name>
    <dbReference type="NCBI Taxonomy" id="38875"/>
    <lineage>
        <taxon>Bacteria</taxon>
        <taxon>Bacillati</taxon>
        <taxon>Bacillota</taxon>
        <taxon>Bacilli</taxon>
        <taxon>Bacillales</taxon>
        <taxon>Bacillaceae</taxon>
        <taxon>Heyndrickxia</taxon>
    </lineage>
</organism>
<keyword evidence="7 12" id="KW-0863">Zinc-finger</keyword>
<dbReference type="CDD" id="cd03364">
    <property type="entry name" value="TOPRIM_DnaG_primases"/>
    <property type="match status" value="1"/>
</dbReference>
<evidence type="ECO:0000259" key="16">
    <source>
        <dbReference type="PROSITE" id="PS50880"/>
    </source>
</evidence>
<keyword evidence="9" id="KW-0460">Magnesium</keyword>
<dbReference type="InterPro" id="IPR036185">
    <property type="entry name" value="DNA_heli_DnaB-like_N_sf"/>
</dbReference>
<dbReference type="HAMAP" id="MF_00974">
    <property type="entry name" value="DNA_primase_DnaG"/>
    <property type="match status" value="1"/>
</dbReference>
<keyword evidence="11 12" id="KW-0804">Transcription</keyword>
<dbReference type="FunFam" id="3.90.980.10:FF:000001">
    <property type="entry name" value="DNA primase"/>
    <property type="match status" value="1"/>
</dbReference>
<keyword evidence="4 12" id="KW-0548">Nucleotidyltransferase</keyword>
<feature type="domain" description="Toprim" evidence="16">
    <location>
        <begin position="265"/>
        <end position="346"/>
    </location>
</feature>
<dbReference type="SMART" id="SM00493">
    <property type="entry name" value="TOPRIM"/>
    <property type="match status" value="1"/>
</dbReference>
<evidence type="ECO:0000256" key="13">
    <source>
        <dbReference type="PIRNR" id="PIRNR002811"/>
    </source>
</evidence>
<keyword evidence="3 12" id="KW-0808">Transferase</keyword>
<keyword evidence="10 12" id="KW-0238">DNA-binding</keyword>
<evidence type="ECO:0000256" key="5">
    <source>
        <dbReference type="ARBA" id="ARBA00022705"/>
    </source>
</evidence>
<keyword evidence="15" id="KW-0175">Coiled coil</keyword>
<dbReference type="GO" id="GO:0005524">
    <property type="term" value="F:ATP binding"/>
    <property type="evidence" value="ECO:0007669"/>
    <property type="project" value="InterPro"/>
</dbReference>
<keyword evidence="8 12" id="KW-0862">Zinc</keyword>
<feature type="zinc finger region" description="CHC2-type" evidence="12 14">
    <location>
        <begin position="40"/>
        <end position="64"/>
    </location>
</feature>
<evidence type="ECO:0000256" key="1">
    <source>
        <dbReference type="ARBA" id="ARBA00022478"/>
    </source>
</evidence>
<dbReference type="Proteomes" id="UP000189761">
    <property type="component" value="Unassembled WGS sequence"/>
</dbReference>
<dbReference type="SUPFAM" id="SSF57783">
    <property type="entry name" value="Zinc beta-ribbon"/>
    <property type="match status" value="1"/>
</dbReference>
<dbReference type="PANTHER" id="PTHR30313:SF2">
    <property type="entry name" value="DNA PRIMASE"/>
    <property type="match status" value="1"/>
</dbReference>
<dbReference type="InterPro" id="IPR030846">
    <property type="entry name" value="DnaG_bac"/>
</dbReference>
<evidence type="ECO:0000256" key="6">
    <source>
        <dbReference type="ARBA" id="ARBA00022723"/>
    </source>
</evidence>
<dbReference type="GO" id="GO:0003678">
    <property type="term" value="F:DNA helicase activity"/>
    <property type="evidence" value="ECO:0007669"/>
    <property type="project" value="InterPro"/>
</dbReference>
<dbReference type="FunFam" id="3.90.580.10:FF:000001">
    <property type="entry name" value="DNA primase"/>
    <property type="match status" value="1"/>
</dbReference>
<dbReference type="Pfam" id="PF08275">
    <property type="entry name" value="DNAG_N"/>
    <property type="match status" value="1"/>
</dbReference>
<reference evidence="17 18" key="1">
    <citation type="submission" date="2017-01" db="EMBL/GenBank/DDBJ databases">
        <title>Draft genome sequence of Bacillus oleronius.</title>
        <authorList>
            <person name="Allam M."/>
        </authorList>
    </citation>
    <scope>NUCLEOTIDE SEQUENCE [LARGE SCALE GENOMIC DNA]</scope>
    <source>
        <strain evidence="17 18">DSM 9356</strain>
    </source>
</reference>
<evidence type="ECO:0000313" key="17">
    <source>
        <dbReference type="EMBL" id="OOP68881.1"/>
    </source>
</evidence>
<comment type="cofactor">
    <cofactor evidence="12 13 14">
        <name>Zn(2+)</name>
        <dbReference type="ChEBI" id="CHEBI:29105"/>
    </cofactor>
    <text evidence="12 13 14">Binds 1 zinc ion per monomer.</text>
</comment>
<proteinExistence type="inferred from homology"/>
<dbReference type="Gene3D" id="3.40.1360.10">
    <property type="match status" value="1"/>
</dbReference>
<dbReference type="InterPro" id="IPR002694">
    <property type="entry name" value="Znf_CHC2"/>
</dbReference>
<dbReference type="SUPFAM" id="SSF56731">
    <property type="entry name" value="DNA primase core"/>
    <property type="match status" value="1"/>
</dbReference>
<dbReference type="GO" id="GO:0008270">
    <property type="term" value="F:zinc ion binding"/>
    <property type="evidence" value="ECO:0007669"/>
    <property type="project" value="UniProtKB-UniRule"/>
</dbReference>
<sequence>MVGIIPEDKINEIRQSIDIVDIIGEYVHLKKQGRNYFGLCPFHGENTPSFSVSPDKQIYHCFGCKAGGNAISFLMDIDGLSFQEAIIKLAEKGKIPLDLEIGSEQNRSDSKVNSEKKQMLEAHELLQKFYHHLLVNTKEGQNALEYLVDRGFTLDSIEKFQIGYSLPSWDFVVKLLQKRGFSLSLMEKAGLIIQKENSDSYFDRFRNRIMFPIQNSKGETIAFAGRSIEKEDQPKYLNSPETELFNKSNVLYNFFRAKSFIKKQQQAILFEGFADVISADKAELYNGIATMGTSLTEQHVQLIRRMTDTIIICYDSDFAGTEAAYRAANMLTDHHCQIRIARMPEGFDPDEYIKKYGSEKFRQEIIAGSLTFMAFKMEYHRLGKKLQNEGEKLRYIEKIIEEITNLDKAVERDHYLRQLADEFSISLDALKQQQQQMYYAKKKNGHVKQRENNQNRLFLQQKSRLLPANQTAERRLLAHMLQSVDLAFKIKDLLNGIILYYDEHQAILTYLLGFYEEGNEADTSKFLLYLPDENLRRIVTELEMMPLNSDVADREIEDYVNQVLKHQKMLKIKEKENLQKKAEQENDFVKAIDLAKEIIVLRKSL</sequence>
<dbReference type="InterPro" id="IPR036977">
    <property type="entry name" value="DNA_primase_Znf_CHC2"/>
</dbReference>
<dbReference type="Pfam" id="PF01807">
    <property type="entry name" value="Zn_ribbon_DnaG"/>
    <property type="match status" value="1"/>
</dbReference>
<dbReference type="Gene3D" id="1.10.860.10">
    <property type="entry name" value="DNAb Helicase, Chain A"/>
    <property type="match status" value="1"/>
</dbReference>
<accession>A0A8E2IFB7</accession>
<comment type="similarity">
    <text evidence="12 13">Belongs to the DnaG primase family.</text>
</comment>
<dbReference type="SUPFAM" id="SSF48024">
    <property type="entry name" value="N-terminal domain of DnaB helicase"/>
    <property type="match status" value="1"/>
</dbReference>
<protein>
    <recommendedName>
        <fullName evidence="12 13">DNA primase</fullName>
        <ecNumber evidence="12">2.7.7.101</ecNumber>
    </recommendedName>
</protein>
<evidence type="ECO:0000256" key="15">
    <source>
        <dbReference type="SAM" id="Coils"/>
    </source>
</evidence>
<dbReference type="RefSeq" id="WP_071976193.1">
    <property type="nucleotide sequence ID" value="NZ_CP065424.1"/>
</dbReference>
<evidence type="ECO:0000256" key="7">
    <source>
        <dbReference type="ARBA" id="ARBA00022771"/>
    </source>
</evidence>
<evidence type="ECO:0000256" key="10">
    <source>
        <dbReference type="ARBA" id="ARBA00023125"/>
    </source>
</evidence>
<evidence type="ECO:0000256" key="9">
    <source>
        <dbReference type="ARBA" id="ARBA00022842"/>
    </source>
</evidence>
<dbReference type="Pfam" id="PF13155">
    <property type="entry name" value="Toprim_2"/>
    <property type="match status" value="1"/>
</dbReference>
<dbReference type="Pfam" id="PF10410">
    <property type="entry name" value="DnaB_bind"/>
    <property type="match status" value="1"/>
</dbReference>
<dbReference type="InterPro" id="IPR034151">
    <property type="entry name" value="TOPRIM_DnaG_bac"/>
</dbReference>
<dbReference type="PIRSF" id="PIRSF002811">
    <property type="entry name" value="DnaG"/>
    <property type="match status" value="1"/>
</dbReference>
<keyword evidence="6 12" id="KW-0479">Metal-binding</keyword>
<keyword evidence="2 12" id="KW-0639">Primosome</keyword>
<dbReference type="InterPro" id="IPR019475">
    <property type="entry name" value="DNA_primase_DnaB-bd"/>
</dbReference>
<dbReference type="Gene3D" id="3.90.580.10">
    <property type="entry name" value="Zinc finger, CHC2-type domain"/>
    <property type="match status" value="1"/>
</dbReference>
<comment type="domain">
    <text evidence="12">Contains an N-terminal zinc-binding domain, a central core domain that contains the primase activity, and a C-terminal DnaB-binding domain.</text>
</comment>
<keyword evidence="18" id="KW-1185">Reference proteome</keyword>
<gene>
    <name evidence="12" type="primary">dnaG</name>
    <name evidence="17" type="ORF">BWZ43_07840</name>
</gene>
<evidence type="ECO:0000256" key="11">
    <source>
        <dbReference type="ARBA" id="ARBA00023163"/>
    </source>
</evidence>
<dbReference type="Gene3D" id="3.90.980.10">
    <property type="entry name" value="DNA primase, catalytic core, N-terminal domain"/>
    <property type="match status" value="1"/>
</dbReference>
<comment type="function">
    <text evidence="12 13">RNA polymerase that catalyzes the synthesis of short RNA molecules used as primers for DNA polymerase during DNA replication.</text>
</comment>
<dbReference type="InterPro" id="IPR013264">
    <property type="entry name" value="DNAG_N"/>
</dbReference>
<dbReference type="AlphaFoldDB" id="A0A8E2IFB7"/>
<evidence type="ECO:0000256" key="4">
    <source>
        <dbReference type="ARBA" id="ARBA00022695"/>
    </source>
</evidence>
<dbReference type="InterPro" id="IPR050219">
    <property type="entry name" value="DnaG_primase"/>
</dbReference>
<dbReference type="GO" id="GO:0003899">
    <property type="term" value="F:DNA-directed RNA polymerase activity"/>
    <property type="evidence" value="ECO:0007669"/>
    <property type="project" value="UniProtKB-UniRule"/>
</dbReference>
<evidence type="ECO:0000313" key="18">
    <source>
        <dbReference type="Proteomes" id="UP000189761"/>
    </source>
</evidence>
<comment type="caution">
    <text evidence="17">The sequence shown here is derived from an EMBL/GenBank/DDBJ whole genome shotgun (WGS) entry which is preliminary data.</text>
</comment>
<dbReference type="InterPro" id="IPR016136">
    <property type="entry name" value="DNA_helicase_N/primase_C"/>
</dbReference>
<dbReference type="Gene3D" id="6.10.140.360">
    <property type="match status" value="1"/>
</dbReference>
<dbReference type="PANTHER" id="PTHR30313">
    <property type="entry name" value="DNA PRIMASE"/>
    <property type="match status" value="1"/>
</dbReference>
<evidence type="ECO:0000256" key="12">
    <source>
        <dbReference type="HAMAP-Rule" id="MF_00974"/>
    </source>
</evidence>
<dbReference type="GO" id="GO:0005737">
    <property type="term" value="C:cytoplasm"/>
    <property type="evidence" value="ECO:0007669"/>
    <property type="project" value="TreeGrafter"/>
</dbReference>
<comment type="subunit">
    <text evidence="12">Monomer. Interacts with DnaB.</text>
</comment>
<dbReference type="SMART" id="SM00400">
    <property type="entry name" value="ZnF_CHCC"/>
    <property type="match status" value="1"/>
</dbReference>
<dbReference type="NCBIfam" id="TIGR01391">
    <property type="entry name" value="dnaG"/>
    <property type="match status" value="1"/>
</dbReference>
<comment type="catalytic activity">
    <reaction evidence="12">
        <text>ssDNA + n NTP = ssDNA/pppN(pN)n-1 hybrid + (n-1) diphosphate.</text>
        <dbReference type="EC" id="2.7.7.101"/>
    </reaction>
</comment>
<dbReference type="GO" id="GO:0006269">
    <property type="term" value="P:DNA replication, synthesis of primer"/>
    <property type="evidence" value="ECO:0007669"/>
    <property type="project" value="UniProtKB-UniRule"/>
</dbReference>
<dbReference type="InterPro" id="IPR037068">
    <property type="entry name" value="DNA_primase_core_N_sf"/>
</dbReference>
<evidence type="ECO:0000256" key="3">
    <source>
        <dbReference type="ARBA" id="ARBA00022679"/>
    </source>
</evidence>
<evidence type="ECO:0000256" key="14">
    <source>
        <dbReference type="PIRSR" id="PIRSR002811-1"/>
    </source>
</evidence>
<dbReference type="GO" id="GO:0003677">
    <property type="term" value="F:DNA binding"/>
    <property type="evidence" value="ECO:0007669"/>
    <property type="project" value="UniProtKB-KW"/>
</dbReference>
<evidence type="ECO:0000256" key="8">
    <source>
        <dbReference type="ARBA" id="ARBA00022833"/>
    </source>
</evidence>
<dbReference type="InterPro" id="IPR006295">
    <property type="entry name" value="DNA_primase_DnaG"/>
</dbReference>
<dbReference type="PROSITE" id="PS50880">
    <property type="entry name" value="TOPRIM"/>
    <property type="match status" value="1"/>
</dbReference>
<dbReference type="GO" id="GO:0000428">
    <property type="term" value="C:DNA-directed RNA polymerase complex"/>
    <property type="evidence" value="ECO:0007669"/>
    <property type="project" value="UniProtKB-KW"/>
</dbReference>